<dbReference type="EMBL" id="AMEZ01000093">
    <property type="protein sequence ID" value="EKY23862.1"/>
    <property type="molecule type" value="Genomic_DNA"/>
</dbReference>
<dbReference type="SMART" id="SM00530">
    <property type="entry name" value="HTH_XRE"/>
    <property type="match status" value="1"/>
</dbReference>
<dbReference type="SUPFAM" id="SSF47413">
    <property type="entry name" value="lambda repressor-like DNA-binding domains"/>
    <property type="match status" value="1"/>
</dbReference>
<dbReference type="Proteomes" id="UP000010420">
    <property type="component" value="Unassembled WGS sequence"/>
</dbReference>
<dbReference type="eggNOG" id="COG3093">
    <property type="taxonomic scope" value="Bacteria"/>
</dbReference>
<dbReference type="STRING" id="545697.HMPREF0216_02875"/>
<protein>
    <submittedName>
        <fullName evidence="3">Addiction module antidote protein HigA</fullName>
    </submittedName>
</protein>
<keyword evidence="1" id="KW-0238">DNA-binding</keyword>
<gene>
    <name evidence="3" type="ORF">HMPREF0216_02875</name>
</gene>
<evidence type="ECO:0000313" key="3">
    <source>
        <dbReference type="EMBL" id="EKY23862.1"/>
    </source>
</evidence>
<dbReference type="InterPro" id="IPR010982">
    <property type="entry name" value="Lambda_DNA-bd_dom_sf"/>
</dbReference>
<feature type="domain" description="HTH cro/C1-type" evidence="2">
    <location>
        <begin position="24"/>
        <end position="78"/>
    </location>
</feature>
<dbReference type="InterPro" id="IPR001387">
    <property type="entry name" value="Cro/C1-type_HTH"/>
</dbReference>
<sequence>MNNNTKIKPKEYISPIAIPPGETLKEIINEMEMSQKELAARLGISEKHLTQVINGKAEISRDLADKLEVVLGIHALFWLDLENEYRETLKKLNPPIIVDNEEVIAREIPYVELVKEGFVEATKKISEKVINLRQFFGVSNLNNIPKINVAYRKADNIKEKKYALAAWIRIAEIQSQNIVTQKFSKKKLIEAIPRIRYLTNEESGMFFTELVELLAECGIALVIANHLKGTGVHGVTFLNSKRNKLIIQLSVRGKFADKFWFTLFHEISHIVSDETGEFSYIDCDKETEKEMDKIAREILIPQERYIDFVENYNYSNLSVIRSFARQLGIHPCIVVGRLKYEGYLPYTTFINIAPKFCINKRVE</sequence>
<dbReference type="OrthoDB" id="9796786at2"/>
<dbReference type="Pfam" id="PF01381">
    <property type="entry name" value="HTH_3"/>
    <property type="match status" value="1"/>
</dbReference>
<dbReference type="AlphaFoldDB" id="L1Q8D6"/>
<evidence type="ECO:0000313" key="4">
    <source>
        <dbReference type="Proteomes" id="UP000010420"/>
    </source>
</evidence>
<keyword evidence="4" id="KW-1185">Reference proteome</keyword>
<dbReference type="NCBIfam" id="TIGR02607">
    <property type="entry name" value="antidote_HigA"/>
    <property type="match status" value="1"/>
</dbReference>
<dbReference type="PANTHER" id="PTHR36924:SF1">
    <property type="entry name" value="ANTITOXIN HIGA-1"/>
    <property type="match status" value="1"/>
</dbReference>
<organism evidence="3 4">
    <name type="scientific">Clostridium celatum DSM 1785</name>
    <dbReference type="NCBI Taxonomy" id="545697"/>
    <lineage>
        <taxon>Bacteria</taxon>
        <taxon>Bacillati</taxon>
        <taxon>Bacillota</taxon>
        <taxon>Clostridia</taxon>
        <taxon>Eubacteriales</taxon>
        <taxon>Clostridiaceae</taxon>
        <taxon>Clostridium</taxon>
    </lineage>
</organism>
<evidence type="ECO:0000259" key="2">
    <source>
        <dbReference type="PROSITE" id="PS50943"/>
    </source>
</evidence>
<name>L1Q8D6_9CLOT</name>
<dbReference type="InterPro" id="IPR013430">
    <property type="entry name" value="Toxin_antidote_HigA"/>
</dbReference>
<reference evidence="3 4" key="1">
    <citation type="submission" date="2012-05" db="EMBL/GenBank/DDBJ databases">
        <authorList>
            <person name="Weinstock G."/>
            <person name="Sodergren E."/>
            <person name="Lobos E.A."/>
            <person name="Fulton L."/>
            <person name="Fulton R."/>
            <person name="Courtney L."/>
            <person name="Fronick C."/>
            <person name="O'Laughlin M."/>
            <person name="Godfrey J."/>
            <person name="Wilson R.M."/>
            <person name="Miner T."/>
            <person name="Farmer C."/>
            <person name="Delehaunty K."/>
            <person name="Cordes M."/>
            <person name="Minx P."/>
            <person name="Tomlinson C."/>
            <person name="Chen J."/>
            <person name="Wollam A."/>
            <person name="Pepin K.H."/>
            <person name="Bhonagiri V."/>
            <person name="Zhang X."/>
            <person name="Suruliraj S."/>
            <person name="Warren W."/>
            <person name="Mitreva M."/>
            <person name="Mardis E.R."/>
            <person name="Wilson R.K."/>
        </authorList>
    </citation>
    <scope>NUCLEOTIDE SEQUENCE [LARGE SCALE GENOMIC DNA]</scope>
    <source>
        <strain evidence="3 4">DSM 1785</strain>
    </source>
</reference>
<dbReference type="Gene3D" id="1.10.260.40">
    <property type="entry name" value="lambda repressor-like DNA-binding domains"/>
    <property type="match status" value="1"/>
</dbReference>
<proteinExistence type="predicted"/>
<accession>L1Q8D6</accession>
<dbReference type="PROSITE" id="PS50943">
    <property type="entry name" value="HTH_CROC1"/>
    <property type="match status" value="1"/>
</dbReference>
<dbReference type="RefSeq" id="WP_005215126.1">
    <property type="nucleotide sequence ID" value="NZ_KB291681.1"/>
</dbReference>
<dbReference type="GO" id="GO:0003677">
    <property type="term" value="F:DNA binding"/>
    <property type="evidence" value="ECO:0007669"/>
    <property type="project" value="UniProtKB-KW"/>
</dbReference>
<evidence type="ECO:0000256" key="1">
    <source>
        <dbReference type="ARBA" id="ARBA00023125"/>
    </source>
</evidence>
<comment type="caution">
    <text evidence="3">The sequence shown here is derived from an EMBL/GenBank/DDBJ whole genome shotgun (WGS) entry which is preliminary data.</text>
</comment>
<dbReference type="CDD" id="cd00093">
    <property type="entry name" value="HTH_XRE"/>
    <property type="match status" value="1"/>
</dbReference>
<dbReference type="PANTHER" id="PTHR36924">
    <property type="entry name" value="ANTITOXIN HIGA-1"/>
    <property type="match status" value="1"/>
</dbReference>
<dbReference type="PATRIC" id="fig|545697.3.peg.2827"/>
<dbReference type="HOGENOM" id="CLU_055824_0_0_9"/>